<reference evidence="2" key="1">
    <citation type="submission" date="2022-09" db="EMBL/GenBank/DDBJ databases">
        <authorList>
            <person name="Orihara K."/>
        </authorList>
    </citation>
    <scope>NUCLEOTIDE SEQUENCE</scope>
    <source>
        <strain evidence="2">YIT 13062</strain>
    </source>
</reference>
<accession>A0AA43P7N5</accession>
<evidence type="ECO:0000313" key="3">
    <source>
        <dbReference type="Proteomes" id="UP001161916"/>
    </source>
</evidence>
<evidence type="ECO:0000256" key="1">
    <source>
        <dbReference type="SAM" id="Coils"/>
    </source>
</evidence>
<proteinExistence type="predicted"/>
<reference evidence="2" key="2">
    <citation type="journal article" date="2023" name="Gut Microbes">
        <title>Characterization of Bifidobacterium kashiwanohense that utilizes both milk- and plant-derived oligosaccharides.</title>
        <authorList>
            <person name="Orihara K."/>
            <person name="Yahagi K."/>
            <person name="Saito Y."/>
            <person name="Watanabe Y."/>
            <person name="Sasai T."/>
            <person name="Hara T."/>
            <person name="Tsukuda N."/>
            <person name="Oki K."/>
            <person name="Fujimoto J."/>
            <person name="Matsuki T."/>
        </authorList>
    </citation>
    <scope>NUCLEOTIDE SEQUENCE</scope>
    <source>
        <strain evidence="2">YIT 13062</strain>
    </source>
</reference>
<comment type="caution">
    <text evidence="2">The sequence shown here is derived from an EMBL/GenBank/DDBJ whole genome shotgun (WGS) entry which is preliminary data.</text>
</comment>
<dbReference type="EMBL" id="JAOPMH010000007">
    <property type="protein sequence ID" value="MDH7890384.1"/>
    <property type="molecule type" value="Genomic_DNA"/>
</dbReference>
<dbReference type="AlphaFoldDB" id="A0AA43P7N5"/>
<protein>
    <submittedName>
        <fullName evidence="2">Uncharacterized protein</fullName>
    </submittedName>
</protein>
<gene>
    <name evidence="2" type="ORF">OB951_07245</name>
</gene>
<keyword evidence="1" id="KW-0175">Coiled coil</keyword>
<sequence>MNRPKAKARPRNKPFDDQERQYLCGLDAVDACTEKRITWNQAFIAYTIKELVRGCAPSDIFRRAGCGPEVIGSKRIERCAARWRKKLEKQQEQEKHDEQES</sequence>
<name>A0AA43P7N5_9BIFI</name>
<dbReference type="RefSeq" id="WP_154303949.1">
    <property type="nucleotide sequence ID" value="NZ_CP026729.1"/>
</dbReference>
<dbReference type="Proteomes" id="UP001161916">
    <property type="component" value="Unassembled WGS sequence"/>
</dbReference>
<organism evidence="2 3">
    <name type="scientific">Bifidobacterium catenulatum subsp. kashiwanohense</name>
    <dbReference type="NCBI Taxonomy" id="630129"/>
    <lineage>
        <taxon>Bacteria</taxon>
        <taxon>Bacillati</taxon>
        <taxon>Actinomycetota</taxon>
        <taxon>Actinomycetes</taxon>
        <taxon>Bifidobacteriales</taxon>
        <taxon>Bifidobacteriaceae</taxon>
        <taxon>Bifidobacterium</taxon>
    </lineage>
</organism>
<feature type="coiled-coil region" evidence="1">
    <location>
        <begin position="73"/>
        <end position="100"/>
    </location>
</feature>
<evidence type="ECO:0000313" key="2">
    <source>
        <dbReference type="EMBL" id="MDH7890384.1"/>
    </source>
</evidence>